<keyword evidence="8" id="KW-0175">Coiled coil</keyword>
<sequence length="150" mass="16961">MEDLSREERQELQRVAIELEQAQQTSEKLERRIDLLSMSKSEIERATETVQGVNKLDAETEILVPIGSDSFIKAKLTRPDKVLSGLGGDLVAELGYEEAVEMLGKRRGEVEKSIEETEKKLQKISERIEGLKPRAEQLVAKARKTERPSD</sequence>
<evidence type="ECO:0000256" key="5">
    <source>
        <dbReference type="ARBA" id="ARBA00044156"/>
    </source>
</evidence>
<comment type="similarity">
    <text evidence="1">Belongs to the prefoldin subunit alpha family.</text>
</comment>
<dbReference type="EMBL" id="LHXX01000011">
    <property type="protein sequence ID" value="KXB02599.1"/>
    <property type="molecule type" value="Genomic_DNA"/>
</dbReference>
<comment type="subcellular location">
    <subcellularLocation>
        <location evidence="7">Cytoplasm</location>
    </subcellularLocation>
</comment>
<protein>
    <recommendedName>
        <fullName evidence="5 7">Prefoldin subunit alpha</fullName>
    </recommendedName>
    <alternativeName>
        <fullName evidence="6 7">GimC subunit alpha</fullName>
    </alternativeName>
</protein>
<dbReference type="GO" id="GO:0051082">
    <property type="term" value="F:unfolded protein binding"/>
    <property type="evidence" value="ECO:0007669"/>
    <property type="project" value="UniProtKB-UniRule"/>
</dbReference>
<name>A0A133V831_9EURY</name>
<dbReference type="PANTHER" id="PTHR12674:SF2">
    <property type="entry name" value="PREFOLDIN SUBUNIT 5"/>
    <property type="match status" value="1"/>
</dbReference>
<dbReference type="CDD" id="cd23160">
    <property type="entry name" value="Prefoldin_alpha_GimC"/>
    <property type="match status" value="1"/>
</dbReference>
<evidence type="ECO:0000256" key="1">
    <source>
        <dbReference type="ARBA" id="ARBA00010048"/>
    </source>
</evidence>
<comment type="similarity">
    <text evidence="7">Belongs to the prefoldin alpha subunit family.</text>
</comment>
<evidence type="ECO:0000256" key="8">
    <source>
        <dbReference type="SAM" id="Coils"/>
    </source>
</evidence>
<organism evidence="9 10">
    <name type="scientific">candidate division MSBL1 archaeon SCGC-AAA261D19</name>
    <dbReference type="NCBI Taxonomy" id="1698273"/>
    <lineage>
        <taxon>Archaea</taxon>
        <taxon>Methanobacteriati</taxon>
        <taxon>Methanobacteriota</taxon>
        <taxon>candidate division MSBL1</taxon>
    </lineage>
</organism>
<feature type="coiled-coil region" evidence="8">
    <location>
        <begin position="100"/>
        <end position="127"/>
    </location>
</feature>
<comment type="function">
    <text evidence="4 7">Molecular chaperone capable of stabilizing a range of proteins. Seems to fulfill an ATP-independent, HSP70-like function in archaeal de novo protein folding.</text>
</comment>
<evidence type="ECO:0000313" key="9">
    <source>
        <dbReference type="EMBL" id="KXB02599.1"/>
    </source>
</evidence>
<dbReference type="GO" id="GO:0016272">
    <property type="term" value="C:prefoldin complex"/>
    <property type="evidence" value="ECO:0007669"/>
    <property type="project" value="UniProtKB-UniRule"/>
</dbReference>
<comment type="subunit">
    <text evidence="2 7">Heterohexamer of two alpha and four beta subunits.</text>
</comment>
<reference evidence="9 10" key="1">
    <citation type="journal article" date="2016" name="Sci. Rep.">
        <title>Metabolic traits of an uncultured archaeal lineage -MSBL1- from brine pools of the Red Sea.</title>
        <authorList>
            <person name="Mwirichia R."/>
            <person name="Alam I."/>
            <person name="Rashid M."/>
            <person name="Vinu M."/>
            <person name="Ba-Alawi W."/>
            <person name="Anthony Kamau A."/>
            <person name="Kamanda Ngugi D."/>
            <person name="Goker M."/>
            <person name="Klenk H.P."/>
            <person name="Bajic V."/>
            <person name="Stingl U."/>
        </authorList>
    </citation>
    <scope>NUCLEOTIDE SEQUENCE [LARGE SCALE GENOMIC DNA]</scope>
    <source>
        <strain evidence="9">SCGC-AAA261D19</strain>
    </source>
</reference>
<evidence type="ECO:0000256" key="2">
    <source>
        <dbReference type="ARBA" id="ARBA00011716"/>
    </source>
</evidence>
<comment type="caution">
    <text evidence="9">The sequence shown here is derived from an EMBL/GenBank/DDBJ whole genome shotgun (WGS) entry which is preliminary data.</text>
</comment>
<gene>
    <name evidence="7" type="primary">pfdA</name>
    <name evidence="9" type="ORF">AKJ43_01375</name>
</gene>
<dbReference type="NCBIfam" id="TIGR00293">
    <property type="entry name" value="prefoldin subunit alpha"/>
    <property type="match status" value="1"/>
</dbReference>
<dbReference type="HAMAP" id="MF_00308">
    <property type="entry name" value="PfdA"/>
    <property type="match status" value="1"/>
</dbReference>
<keyword evidence="10" id="KW-1185">Reference proteome</keyword>
<dbReference type="GO" id="GO:0006457">
    <property type="term" value="P:protein folding"/>
    <property type="evidence" value="ECO:0007669"/>
    <property type="project" value="UniProtKB-UniRule"/>
</dbReference>
<evidence type="ECO:0000256" key="4">
    <source>
        <dbReference type="ARBA" id="ARBA00025077"/>
    </source>
</evidence>
<evidence type="ECO:0000313" key="10">
    <source>
        <dbReference type="Proteomes" id="UP000070400"/>
    </source>
</evidence>
<dbReference type="AlphaFoldDB" id="A0A133V831"/>
<dbReference type="Pfam" id="PF02996">
    <property type="entry name" value="Prefoldin"/>
    <property type="match status" value="1"/>
</dbReference>
<evidence type="ECO:0000256" key="6">
    <source>
        <dbReference type="ARBA" id="ARBA00044231"/>
    </source>
</evidence>
<dbReference type="InterPro" id="IPR004127">
    <property type="entry name" value="Prefoldin_subunit_alpha"/>
</dbReference>
<evidence type="ECO:0000256" key="3">
    <source>
        <dbReference type="ARBA" id="ARBA00023186"/>
    </source>
</evidence>
<keyword evidence="7" id="KW-0963">Cytoplasm</keyword>
<accession>A0A133V831</accession>
<dbReference type="InterPro" id="IPR011599">
    <property type="entry name" value="PFD_alpha_archaea"/>
</dbReference>
<dbReference type="Gene3D" id="1.10.287.370">
    <property type="match status" value="1"/>
</dbReference>
<feature type="coiled-coil region" evidence="8">
    <location>
        <begin position="2"/>
        <end position="46"/>
    </location>
</feature>
<evidence type="ECO:0000256" key="7">
    <source>
        <dbReference type="HAMAP-Rule" id="MF_00308"/>
    </source>
</evidence>
<dbReference type="InterPro" id="IPR009053">
    <property type="entry name" value="Prefoldin"/>
</dbReference>
<dbReference type="PANTHER" id="PTHR12674">
    <property type="entry name" value="PREFOLDIN SUBUNIT 5"/>
    <property type="match status" value="1"/>
</dbReference>
<dbReference type="GO" id="GO:0005737">
    <property type="term" value="C:cytoplasm"/>
    <property type="evidence" value="ECO:0007669"/>
    <property type="project" value="UniProtKB-SubCell"/>
</dbReference>
<dbReference type="Proteomes" id="UP000070400">
    <property type="component" value="Unassembled WGS sequence"/>
</dbReference>
<keyword evidence="3 7" id="KW-0143">Chaperone</keyword>
<proteinExistence type="inferred from homology"/>
<dbReference type="SUPFAM" id="SSF46579">
    <property type="entry name" value="Prefoldin"/>
    <property type="match status" value="1"/>
</dbReference>